<gene>
    <name evidence="5" type="ORF">SAMN06265350_102489</name>
</gene>
<organism evidence="5 6">
    <name type="scientific">Solitalea koreensis</name>
    <dbReference type="NCBI Taxonomy" id="543615"/>
    <lineage>
        <taxon>Bacteria</taxon>
        <taxon>Pseudomonadati</taxon>
        <taxon>Bacteroidota</taxon>
        <taxon>Sphingobacteriia</taxon>
        <taxon>Sphingobacteriales</taxon>
        <taxon>Sphingobacteriaceae</taxon>
        <taxon>Solitalea</taxon>
    </lineage>
</organism>
<name>A0A521BRI2_9SPHI</name>
<keyword evidence="1" id="KW-0143">Chaperone</keyword>
<keyword evidence="6" id="KW-1185">Reference proteome</keyword>
<accession>A0A521BRI2</accession>
<feature type="transmembrane region" description="Helical" evidence="3">
    <location>
        <begin position="259"/>
        <end position="279"/>
    </location>
</feature>
<feature type="compositionally biased region" description="Polar residues" evidence="2">
    <location>
        <begin position="79"/>
        <end position="100"/>
    </location>
</feature>
<dbReference type="Gene3D" id="1.10.287.110">
    <property type="entry name" value="DnaJ domain"/>
    <property type="match status" value="1"/>
</dbReference>
<feature type="transmembrane region" description="Helical" evidence="3">
    <location>
        <begin position="192"/>
        <end position="210"/>
    </location>
</feature>
<reference evidence="5 6" key="1">
    <citation type="submission" date="2017-05" db="EMBL/GenBank/DDBJ databases">
        <authorList>
            <person name="Varghese N."/>
            <person name="Submissions S."/>
        </authorList>
    </citation>
    <scope>NUCLEOTIDE SEQUENCE [LARGE SCALE GENOMIC DNA]</scope>
    <source>
        <strain evidence="5 6">DSM 21342</strain>
    </source>
</reference>
<proteinExistence type="predicted"/>
<dbReference type="PANTHER" id="PTHR44145:SF3">
    <property type="entry name" value="DNAJ HOMOLOG SUBFAMILY A MEMBER 3, MITOCHONDRIAL"/>
    <property type="match status" value="1"/>
</dbReference>
<dbReference type="SUPFAM" id="SSF46565">
    <property type="entry name" value="Chaperone J-domain"/>
    <property type="match status" value="1"/>
</dbReference>
<dbReference type="RefSeq" id="WP_142602151.1">
    <property type="nucleotide sequence ID" value="NZ_FXSZ01000002.1"/>
</dbReference>
<protein>
    <submittedName>
        <fullName evidence="5">DnaJ domain-containing protein</fullName>
    </submittedName>
</protein>
<dbReference type="EMBL" id="FXSZ01000002">
    <property type="protein sequence ID" value="SMO49782.1"/>
    <property type="molecule type" value="Genomic_DNA"/>
</dbReference>
<dbReference type="PRINTS" id="PR00625">
    <property type="entry name" value="JDOMAIN"/>
</dbReference>
<feature type="domain" description="J" evidence="4">
    <location>
        <begin position="3"/>
        <end position="68"/>
    </location>
</feature>
<sequence>MRNYYQTLSLESNCTMEEIKKAYKNHAKAFHPDKHNGDDFFRAKFVEIKEAYDVLIDAEERKIHDLFHGYISNNEEKCSTNSEQSDTAKSSVKQAKTNNSPDVDNYMDWAAKKLNNGDLFGALEEIEKAIKIDSNNGWIYWCRGDLYKQYGEIRAAKKDFERAFKLNFLEAKDDLINIEKVQSDAKELIAKYYKIAASFPLVGVIIYYIFFAINNNKFNSAAIAEGISVVGSILIARIAKNKIPEPVIRSLGFDWEVNIMLLLTVGSAMFGFPLILYFISR</sequence>
<dbReference type="InterPro" id="IPR001623">
    <property type="entry name" value="DnaJ_domain"/>
</dbReference>
<evidence type="ECO:0000256" key="3">
    <source>
        <dbReference type="SAM" id="Phobius"/>
    </source>
</evidence>
<dbReference type="SUPFAM" id="SSF48452">
    <property type="entry name" value="TPR-like"/>
    <property type="match status" value="1"/>
</dbReference>
<dbReference type="Gene3D" id="1.25.40.10">
    <property type="entry name" value="Tetratricopeptide repeat domain"/>
    <property type="match status" value="1"/>
</dbReference>
<dbReference type="PANTHER" id="PTHR44145">
    <property type="entry name" value="DNAJ HOMOLOG SUBFAMILY A MEMBER 3, MITOCHONDRIAL"/>
    <property type="match status" value="1"/>
</dbReference>
<dbReference type="InterPro" id="IPR051938">
    <property type="entry name" value="Apopto_cytoskel_mod"/>
</dbReference>
<keyword evidence="3" id="KW-1133">Transmembrane helix</keyword>
<dbReference type="SMART" id="SM00271">
    <property type="entry name" value="DnaJ"/>
    <property type="match status" value="1"/>
</dbReference>
<evidence type="ECO:0000256" key="1">
    <source>
        <dbReference type="ARBA" id="ARBA00023186"/>
    </source>
</evidence>
<dbReference type="Proteomes" id="UP000315971">
    <property type="component" value="Unassembled WGS sequence"/>
</dbReference>
<keyword evidence="3" id="KW-0812">Transmembrane</keyword>
<keyword evidence="3" id="KW-0472">Membrane</keyword>
<dbReference type="InterPro" id="IPR011990">
    <property type="entry name" value="TPR-like_helical_dom_sf"/>
</dbReference>
<dbReference type="PROSITE" id="PS50076">
    <property type="entry name" value="DNAJ_2"/>
    <property type="match status" value="1"/>
</dbReference>
<dbReference type="InterPro" id="IPR036869">
    <property type="entry name" value="J_dom_sf"/>
</dbReference>
<evidence type="ECO:0000259" key="4">
    <source>
        <dbReference type="PROSITE" id="PS50076"/>
    </source>
</evidence>
<dbReference type="Pfam" id="PF00226">
    <property type="entry name" value="DnaJ"/>
    <property type="match status" value="1"/>
</dbReference>
<evidence type="ECO:0000313" key="5">
    <source>
        <dbReference type="EMBL" id="SMO49782.1"/>
    </source>
</evidence>
<evidence type="ECO:0000256" key="2">
    <source>
        <dbReference type="SAM" id="MobiDB-lite"/>
    </source>
</evidence>
<feature type="region of interest" description="Disordered" evidence="2">
    <location>
        <begin position="78"/>
        <end position="100"/>
    </location>
</feature>
<dbReference type="AlphaFoldDB" id="A0A521BRI2"/>
<dbReference type="OrthoDB" id="9779622at2"/>
<dbReference type="CDD" id="cd06257">
    <property type="entry name" value="DnaJ"/>
    <property type="match status" value="1"/>
</dbReference>
<evidence type="ECO:0000313" key="6">
    <source>
        <dbReference type="Proteomes" id="UP000315971"/>
    </source>
</evidence>